<gene>
    <name evidence="1" type="ORF">QFZ22_004745</name>
</gene>
<organism evidence="1 2">
    <name type="scientific">Streptomyces canus</name>
    <dbReference type="NCBI Taxonomy" id="58343"/>
    <lineage>
        <taxon>Bacteria</taxon>
        <taxon>Bacillati</taxon>
        <taxon>Actinomycetota</taxon>
        <taxon>Actinomycetes</taxon>
        <taxon>Kitasatosporales</taxon>
        <taxon>Streptomycetaceae</taxon>
        <taxon>Streptomyces</taxon>
        <taxon>Streptomyces aurantiacus group</taxon>
    </lineage>
</organism>
<evidence type="ECO:0000313" key="1">
    <source>
        <dbReference type="EMBL" id="MDQ0908760.1"/>
    </source>
</evidence>
<evidence type="ECO:0008006" key="3">
    <source>
        <dbReference type="Google" id="ProtNLM"/>
    </source>
</evidence>
<name>A0AAW8FHM4_9ACTN</name>
<accession>A0AAW8FHM4</accession>
<dbReference type="AlphaFoldDB" id="A0AAW8FHM4"/>
<dbReference type="Proteomes" id="UP001234216">
    <property type="component" value="Unassembled WGS sequence"/>
</dbReference>
<proteinExistence type="predicted"/>
<reference evidence="1" key="1">
    <citation type="submission" date="2023-07" db="EMBL/GenBank/DDBJ databases">
        <title>Comparative genomics of wheat-associated soil bacteria to identify genetic determinants of phenazine resistance.</title>
        <authorList>
            <person name="Mouncey N."/>
        </authorList>
    </citation>
    <scope>NUCLEOTIDE SEQUENCE</scope>
    <source>
        <strain evidence="1">V4I22</strain>
    </source>
</reference>
<sequence length="212" mass="22099">MADRLDILPFKTLVTQAGAVLLTHGVEVEATSVRGVAEHLVEAMAQQVGMDHEEAVHLVTPEAVAEIIMKAASEDDQGVSGPHAVRPVRIDDRTVSAPVESLGHLVMAASQAGKYAGLNDDGAAAAHLLDLATEIGAALVRNHADGAVEISMGVLDELAELVDSVADRVETSGWSICPCGDDHDQRSVDVGTVTVMRHHAALARGLRGQADG</sequence>
<dbReference type="EMBL" id="JAUSZV010000005">
    <property type="protein sequence ID" value="MDQ0908760.1"/>
    <property type="molecule type" value="Genomic_DNA"/>
</dbReference>
<dbReference type="RefSeq" id="WP_306978282.1">
    <property type="nucleotide sequence ID" value="NZ_JAUSZV010000005.1"/>
</dbReference>
<protein>
    <recommendedName>
        <fullName evidence="3">Phosphatase</fullName>
    </recommendedName>
</protein>
<evidence type="ECO:0000313" key="2">
    <source>
        <dbReference type="Proteomes" id="UP001234216"/>
    </source>
</evidence>
<comment type="caution">
    <text evidence="1">The sequence shown here is derived from an EMBL/GenBank/DDBJ whole genome shotgun (WGS) entry which is preliminary data.</text>
</comment>